<reference evidence="4 5" key="1">
    <citation type="submission" date="2018-06" db="EMBL/GenBank/DDBJ databases">
        <title>Actinomadura craniellae sp. nov. isolated from marine sponge Craniella sp.</title>
        <authorList>
            <person name="Li L."/>
            <person name="Xu Q.H."/>
            <person name="Lin H.W."/>
            <person name="Lu Y.H."/>
        </authorList>
    </citation>
    <scope>NUCLEOTIDE SEQUENCE [LARGE SCALE GENOMIC DNA]</scope>
    <source>
        <strain evidence="4 5">LHW63021</strain>
    </source>
</reference>
<dbReference type="InterPro" id="IPR016161">
    <property type="entry name" value="Ald_DH/histidinol_DH"/>
</dbReference>
<evidence type="ECO:0000256" key="1">
    <source>
        <dbReference type="ARBA" id="ARBA00023002"/>
    </source>
</evidence>
<dbReference type="InterPro" id="IPR016163">
    <property type="entry name" value="Ald_DH_C"/>
</dbReference>
<evidence type="ECO:0000259" key="3">
    <source>
        <dbReference type="Pfam" id="PF00171"/>
    </source>
</evidence>
<dbReference type="SUPFAM" id="SSF53720">
    <property type="entry name" value="ALDH-like"/>
    <property type="match status" value="1"/>
</dbReference>
<gene>
    <name evidence="4" type="ORF">DPM19_33830</name>
</gene>
<feature type="region of interest" description="Disordered" evidence="2">
    <location>
        <begin position="1"/>
        <end position="105"/>
    </location>
</feature>
<keyword evidence="1" id="KW-0560">Oxidoreductase</keyword>
<sequence length="589" mass="61682">MRRPHRAPRRRDQVPRLGRTGRRARAAADRCDPRPRGARPVPRQVPARLPHGLGRPAPEAARPRRARPSRRARPDPARVGGRAHGGRGPARRRPPQRPHRPRLHPIRESLVTTTTHHHLIAGDPLSTATTYDVTDPYTEQVIAVVADGDRTAADAAAAAAAAARDAWAATPVETRRRVIGRAGELLEDRRDELVDLAIADTGARRAVAEETQVDAALARLRHWSTRSADLLTVPAKPVAAGLAGTVTRTPVGVVGCISPYNFPLLAMVGKVAPALFAGNTVVMKPAPQDPLLVIALTEALNAALRAEGAPAGAVNLVTGAGAEPGAALVDHPEVGAISFTGSTAVGTEIYRSAAPGMKRLLLELGGKGALVVRADADLDAVVAAATRAWTVHSGQICLTPSRVIVDASLHDELVGRLRTTLGGLVHGDPRDPATTTVPLISEVQRDRVAALVAGARADGGTVHTAANVPDHGYFHPATLVTGVGPETTVMQEEAFGPVVCVTPTSSDDEAVAIANSTRYGLTDQVYSRDLDAARRVADRLAAAQVGINTCARRGDLPFGGTKASGLGRSGGTYALDSYTELRATVHPAG</sequence>
<comment type="caution">
    <text evidence="4">The sequence shown here is derived from an EMBL/GenBank/DDBJ whole genome shotgun (WGS) entry which is preliminary data.</text>
</comment>
<dbReference type="InterPro" id="IPR016162">
    <property type="entry name" value="Ald_DH_N"/>
</dbReference>
<dbReference type="Gene3D" id="3.40.605.10">
    <property type="entry name" value="Aldehyde Dehydrogenase, Chain A, domain 1"/>
    <property type="match status" value="1"/>
</dbReference>
<dbReference type="PANTHER" id="PTHR11699">
    <property type="entry name" value="ALDEHYDE DEHYDROGENASE-RELATED"/>
    <property type="match status" value="1"/>
</dbReference>
<dbReference type="AlphaFoldDB" id="A0A365GVF8"/>
<keyword evidence="5" id="KW-1185">Reference proteome</keyword>
<protein>
    <submittedName>
        <fullName evidence="4">Aldehyde dehydrogenase</fullName>
    </submittedName>
</protein>
<evidence type="ECO:0000313" key="4">
    <source>
        <dbReference type="EMBL" id="RAY10774.1"/>
    </source>
</evidence>
<dbReference type="Pfam" id="PF00171">
    <property type="entry name" value="Aldedh"/>
    <property type="match status" value="1"/>
</dbReference>
<feature type="compositionally biased region" description="Basic and acidic residues" evidence="2">
    <location>
        <begin position="26"/>
        <end position="35"/>
    </location>
</feature>
<dbReference type="Proteomes" id="UP000251891">
    <property type="component" value="Unassembled WGS sequence"/>
</dbReference>
<feature type="compositionally biased region" description="Basic residues" evidence="2">
    <location>
        <begin position="89"/>
        <end position="104"/>
    </location>
</feature>
<proteinExistence type="predicted"/>
<dbReference type="InterPro" id="IPR015590">
    <property type="entry name" value="Aldehyde_DH_dom"/>
</dbReference>
<organism evidence="4 5">
    <name type="scientific">Actinomadura craniellae</name>
    <dbReference type="NCBI Taxonomy" id="2231787"/>
    <lineage>
        <taxon>Bacteria</taxon>
        <taxon>Bacillati</taxon>
        <taxon>Actinomycetota</taxon>
        <taxon>Actinomycetes</taxon>
        <taxon>Streptosporangiales</taxon>
        <taxon>Thermomonosporaceae</taxon>
        <taxon>Actinomadura</taxon>
    </lineage>
</organism>
<name>A0A365GVF8_9ACTN</name>
<feature type="domain" description="Aldehyde dehydrogenase" evidence="3">
    <location>
        <begin position="129"/>
        <end position="582"/>
    </location>
</feature>
<evidence type="ECO:0000313" key="5">
    <source>
        <dbReference type="Proteomes" id="UP000251891"/>
    </source>
</evidence>
<accession>A0A365GVF8</accession>
<evidence type="ECO:0000256" key="2">
    <source>
        <dbReference type="SAM" id="MobiDB-lite"/>
    </source>
</evidence>
<dbReference type="EMBL" id="QLYX01000025">
    <property type="protein sequence ID" value="RAY10774.1"/>
    <property type="molecule type" value="Genomic_DNA"/>
</dbReference>
<dbReference type="GO" id="GO:0016620">
    <property type="term" value="F:oxidoreductase activity, acting on the aldehyde or oxo group of donors, NAD or NADP as acceptor"/>
    <property type="evidence" value="ECO:0007669"/>
    <property type="project" value="InterPro"/>
</dbReference>
<dbReference type="Gene3D" id="3.40.309.10">
    <property type="entry name" value="Aldehyde Dehydrogenase, Chain A, domain 2"/>
    <property type="match status" value="1"/>
</dbReference>